<feature type="domain" description="Fibronectin type-III" evidence="3">
    <location>
        <begin position="195"/>
        <end position="284"/>
    </location>
</feature>
<dbReference type="PROSITE" id="PS50853">
    <property type="entry name" value="FN3"/>
    <property type="match status" value="1"/>
</dbReference>
<proteinExistence type="predicted"/>
<sequence>MKKITFYLMMLLGVTAFSQIEIVENFDGGIPAGWTNSGLSSGTTGACGGSGQAVSANLFDAQTGTITTPNYIGISNGTAITINFSYNVFSVAFGFPPSFNAPPAGWGSIDLDYSTNGGTNWQSLISVDDTDFTFVDIENCATASTTLPMGTIASGEDVQIRASAINTSGVRLYFVIDNLSITQVADTVPNCDATLISPANGSTTADSDTTLTWTAATGLATGYKVSVGTTMGGTEVVNEATTTETSYSLSGLSYETLYYVNIVPFNSFGDAMTCTEESFTTRVAPIAGATCSTAVSITNFPYILPMGDTNDYENNIDVSPCNNGYMRGKDVFYEITPTEDISINIDLTSITNNGASIHVVQGCPDVATECVAYVGTFNTSGGSLNLSDVVLLAGNTYYVVLSNSSASRTYTYSLIIQRNSCINPTFTLANVSDCGNDQFSIDVDVTYLGSATSLTLSDDSAATSDITNITSTGVVNIGPYPSGTTVNVSLTNDQDSACLFDDSTFYYCPPENDECTTATDLTVNTDGTCTTLTVGTNVGATESVADPNSCTGTATNDVWYSFVATNETLILEYFNVTPIVGTATSMTTELLEGNCGTLTSLACYNSNSYIVFNNLTVNNTYYVRNRSAFSGNETNFVICLKTPPAPPVNDECSGAIALTASTDDQCNNSINGTTVGATRSADSTCPDTSFSTFSDVWYVFNPGADGFYEFSFTLNSGAPSSYYIYSGSCGSLTDISSNCNSTSNQILDLDSSETYYVMVKSSQSEAGADFDLCVYALPPAVANSDCSGAIALIESPNDQGGNTISSNLDNAYPSAEACNTSNESVWYTFTPTYTGMYNFDFTRVSGSASYTVYNTDNCSQASTSGYVTGFSSCFNSGDKTAELVAGTTYLIVVHASSAASFELFAYPDPSLSVDTNTFETFKYYPNPVVNTLTIESGNTISNVRIFNIVGQQVQVTAPNNLKTTVNMNALEDGVYFVTVTINNAQKTFKVIKK</sequence>
<evidence type="ECO:0000313" key="5">
    <source>
        <dbReference type="Proteomes" id="UP000198705"/>
    </source>
</evidence>
<dbReference type="InterPro" id="IPR056600">
    <property type="entry name" value="GBD_T9SS_assoc"/>
</dbReference>
<protein>
    <submittedName>
        <fullName evidence="4">Por secretion system C-terminal sorting domain-containing protein</fullName>
    </submittedName>
</protein>
<evidence type="ECO:0000259" key="3">
    <source>
        <dbReference type="PROSITE" id="PS50853"/>
    </source>
</evidence>
<dbReference type="Pfam" id="PF23759">
    <property type="entry name" value="GBD_T9SS_assoc"/>
    <property type="match status" value="3"/>
</dbReference>
<feature type="chain" id="PRO_5011716654" evidence="2">
    <location>
        <begin position="19"/>
        <end position="993"/>
    </location>
</feature>
<dbReference type="NCBIfam" id="TIGR04183">
    <property type="entry name" value="Por_Secre_tail"/>
    <property type="match status" value="1"/>
</dbReference>
<dbReference type="STRING" id="649333.SAMN04487989_101872"/>
<feature type="signal peptide" evidence="2">
    <location>
        <begin position="1"/>
        <end position="18"/>
    </location>
</feature>
<dbReference type="RefSeq" id="WP_092206393.1">
    <property type="nucleotide sequence ID" value="NZ_FOVN01000001.1"/>
</dbReference>
<dbReference type="InterPro" id="IPR013783">
    <property type="entry name" value="Ig-like_fold"/>
</dbReference>
<organism evidence="4 5">
    <name type="scientific">Bizionia echini</name>
    <dbReference type="NCBI Taxonomy" id="649333"/>
    <lineage>
        <taxon>Bacteria</taxon>
        <taxon>Pseudomonadati</taxon>
        <taxon>Bacteroidota</taxon>
        <taxon>Flavobacteriia</taxon>
        <taxon>Flavobacteriales</taxon>
        <taxon>Flavobacteriaceae</taxon>
        <taxon>Bizionia</taxon>
    </lineage>
</organism>
<evidence type="ECO:0000313" key="4">
    <source>
        <dbReference type="EMBL" id="SFN50453.1"/>
    </source>
</evidence>
<evidence type="ECO:0000256" key="2">
    <source>
        <dbReference type="SAM" id="SignalP"/>
    </source>
</evidence>
<keyword evidence="5" id="KW-1185">Reference proteome</keyword>
<dbReference type="AlphaFoldDB" id="A0A1I4ZK62"/>
<reference evidence="5" key="1">
    <citation type="submission" date="2016-10" db="EMBL/GenBank/DDBJ databases">
        <authorList>
            <person name="Varghese N."/>
            <person name="Submissions S."/>
        </authorList>
    </citation>
    <scope>NUCLEOTIDE SEQUENCE [LARGE SCALE GENOMIC DNA]</scope>
    <source>
        <strain evidence="5">DSM 23925</strain>
    </source>
</reference>
<keyword evidence="1 2" id="KW-0732">Signal</keyword>
<name>A0A1I4ZK62_9FLAO</name>
<dbReference type="Pfam" id="PF18962">
    <property type="entry name" value="Por_Secre_tail"/>
    <property type="match status" value="1"/>
</dbReference>
<dbReference type="SUPFAM" id="SSF49265">
    <property type="entry name" value="Fibronectin type III"/>
    <property type="match status" value="1"/>
</dbReference>
<dbReference type="CDD" id="cd00063">
    <property type="entry name" value="FN3"/>
    <property type="match status" value="1"/>
</dbReference>
<evidence type="ECO:0000256" key="1">
    <source>
        <dbReference type="ARBA" id="ARBA00022729"/>
    </source>
</evidence>
<dbReference type="Gene3D" id="2.60.120.260">
    <property type="entry name" value="Galactose-binding domain-like"/>
    <property type="match status" value="1"/>
</dbReference>
<dbReference type="InterPro" id="IPR003961">
    <property type="entry name" value="FN3_dom"/>
</dbReference>
<dbReference type="Proteomes" id="UP000198705">
    <property type="component" value="Unassembled WGS sequence"/>
</dbReference>
<dbReference type="EMBL" id="FOVN01000001">
    <property type="protein sequence ID" value="SFN50453.1"/>
    <property type="molecule type" value="Genomic_DNA"/>
</dbReference>
<accession>A0A1I4ZK62</accession>
<dbReference type="InterPro" id="IPR036116">
    <property type="entry name" value="FN3_sf"/>
</dbReference>
<dbReference type="Gene3D" id="2.60.40.10">
    <property type="entry name" value="Immunoglobulins"/>
    <property type="match status" value="1"/>
</dbReference>
<dbReference type="InterPro" id="IPR026444">
    <property type="entry name" value="Secre_tail"/>
</dbReference>
<dbReference type="OrthoDB" id="1113525at2"/>
<gene>
    <name evidence="4" type="ORF">SAMN04487989_101872</name>
</gene>